<proteinExistence type="predicted"/>
<evidence type="ECO:0000313" key="4">
    <source>
        <dbReference type="Proteomes" id="UP000249364"/>
    </source>
</evidence>
<sequence>MRHVIRTLFTCLLVCYAATGIAQVPPVHVRAGEHSDYTRLILQLPEENQWQFTHNTGAARLEISGPPVEFDLTQTFSRIPRTRLRDIRMSRGGLDLTIICDCDIRVQQDIPPFLIIDIVGAPSHIVYAPQRSIRPPPRPAVPAPTATPDPRRAGVELAQVLRGKTPAQTTPQPLALNVPSGMPAHPAPAQQDSAPPAQMAQALGQVLARSVSTGILQPDANAPPPLQTQGVHTPDAPDLTAHLAVPTPRQTGSAPRASHCAGDAMFDLPNWDVPATLAEIPNRLNGIFNDLDQINDGEILNIARSFLYFGLGAEARLALSLREIQDAATELLEGISYIVDAEKAPSPDLLVALRDCGPMGSLWAFLAQPQSAAKPNFPTDSLVQAVQSLPQNLRLHLGPQVVQYLVSLGLSEQARVIRDALERVVQVDTPQLNLARATLDLPDAPPDEARALETALSPERSDDDLLFLLAHRIAGAEHVEPRLLDAARTRIFALRGTQTGREMARLVVQAMVRAGDFGQAFELLDGRDAGFDPAEASVLRWDALSMLAQTAPDTEFVIRVFDQRPWDNANLPAPLAQKLAARLRPLGFDLQADLLAHHATARTASGTPQDDRDLQRARIAQANRTMPDDRTRPPRAERDARPMQADRMNPNEMPDNTRDDAPLAPQEDAETQDRREASLLAQSRDALAQSAALRTRLLSLLAEGAAR</sequence>
<dbReference type="RefSeq" id="WP_071470832.1">
    <property type="nucleotide sequence ID" value="NZ_QKZQ01000003.1"/>
</dbReference>
<feature type="chain" id="PRO_5016175844" evidence="2">
    <location>
        <begin position="23"/>
        <end position="707"/>
    </location>
</feature>
<organism evidence="3 4">
    <name type="scientific">Roseinatronobacter thiooxidans</name>
    <dbReference type="NCBI Taxonomy" id="121821"/>
    <lineage>
        <taxon>Bacteria</taxon>
        <taxon>Pseudomonadati</taxon>
        <taxon>Pseudomonadota</taxon>
        <taxon>Alphaproteobacteria</taxon>
        <taxon>Rhodobacterales</taxon>
        <taxon>Paracoccaceae</taxon>
        <taxon>Roseinatronobacter</taxon>
    </lineage>
</organism>
<feature type="compositionally biased region" description="Basic and acidic residues" evidence="1">
    <location>
        <begin position="626"/>
        <end position="641"/>
    </location>
</feature>
<protein>
    <submittedName>
        <fullName evidence="3">Uncharacterized protein</fullName>
    </submittedName>
</protein>
<feature type="region of interest" description="Disordered" evidence="1">
    <location>
        <begin position="620"/>
        <end position="687"/>
    </location>
</feature>
<gene>
    <name evidence="3" type="ORF">LY56_00786</name>
</gene>
<dbReference type="Proteomes" id="UP000249364">
    <property type="component" value="Unassembled WGS sequence"/>
</dbReference>
<feature type="signal peptide" evidence="2">
    <location>
        <begin position="1"/>
        <end position="22"/>
    </location>
</feature>
<comment type="caution">
    <text evidence="3">The sequence shown here is derived from an EMBL/GenBank/DDBJ whole genome shotgun (WGS) entry which is preliminary data.</text>
</comment>
<accession>A0A2W7R7L3</accession>
<evidence type="ECO:0000256" key="2">
    <source>
        <dbReference type="SAM" id="SignalP"/>
    </source>
</evidence>
<keyword evidence="4" id="KW-1185">Reference proteome</keyword>
<dbReference type="AlphaFoldDB" id="A0A2W7R7L3"/>
<dbReference type="STRING" id="121821.GCA_001870675_03063"/>
<feature type="compositionally biased region" description="Pro residues" evidence="1">
    <location>
        <begin position="134"/>
        <end position="147"/>
    </location>
</feature>
<dbReference type="EMBL" id="QKZQ01000003">
    <property type="protein sequence ID" value="PZX46585.1"/>
    <property type="molecule type" value="Genomic_DNA"/>
</dbReference>
<keyword evidence="2" id="KW-0732">Signal</keyword>
<feature type="region of interest" description="Disordered" evidence="1">
    <location>
        <begin position="130"/>
        <end position="194"/>
    </location>
</feature>
<evidence type="ECO:0000256" key="1">
    <source>
        <dbReference type="SAM" id="MobiDB-lite"/>
    </source>
</evidence>
<reference evidence="3 4" key="1">
    <citation type="submission" date="2018-06" db="EMBL/GenBank/DDBJ databases">
        <title>Genomic Encyclopedia of Archaeal and Bacterial Type Strains, Phase II (KMG-II): from individual species to whole genera.</title>
        <authorList>
            <person name="Goeker M."/>
        </authorList>
    </citation>
    <scope>NUCLEOTIDE SEQUENCE [LARGE SCALE GENOMIC DNA]</scope>
    <source>
        <strain evidence="3 4">DSM 13087</strain>
    </source>
</reference>
<feature type="compositionally biased region" description="Low complexity" evidence="1">
    <location>
        <begin position="183"/>
        <end position="194"/>
    </location>
</feature>
<name>A0A2W7R7L3_9RHOB</name>
<evidence type="ECO:0000313" key="3">
    <source>
        <dbReference type="EMBL" id="PZX46585.1"/>
    </source>
</evidence>